<evidence type="ECO:0000313" key="3">
    <source>
        <dbReference type="Proteomes" id="UP000045978"/>
    </source>
</evidence>
<gene>
    <name evidence="2" type="ORF">XTPLMG730_1733</name>
</gene>
<dbReference type="Pfam" id="PF18120">
    <property type="entry name" value="DUF5597"/>
    <property type="match status" value="1"/>
</dbReference>
<reference evidence="2 3" key="1">
    <citation type="submission" date="2015-07" db="EMBL/GenBank/DDBJ databases">
        <authorList>
            <person name="Noorani M."/>
        </authorList>
    </citation>
    <scope>NUCLEOTIDE SEQUENCE [LARGE SCALE GENOMIC DNA]</scope>
    <source>
        <strain evidence="2">LMG730</strain>
    </source>
</reference>
<dbReference type="EMBL" id="CXOJ01000031">
    <property type="protein sequence ID" value="CTP87237.1"/>
    <property type="molecule type" value="Genomic_DNA"/>
</dbReference>
<dbReference type="Proteomes" id="UP000045978">
    <property type="component" value="Unassembled WGS sequence"/>
</dbReference>
<evidence type="ECO:0000259" key="1">
    <source>
        <dbReference type="Pfam" id="PF18120"/>
    </source>
</evidence>
<protein>
    <recommendedName>
        <fullName evidence="1">DUF5597 domain-containing protein</fullName>
    </recommendedName>
</protein>
<proteinExistence type="predicted"/>
<evidence type="ECO:0000313" key="2">
    <source>
        <dbReference type="EMBL" id="CTP87237.1"/>
    </source>
</evidence>
<feature type="domain" description="DUF5597" evidence="1">
    <location>
        <begin position="80"/>
        <end position="106"/>
    </location>
</feature>
<dbReference type="Gene3D" id="2.60.220.20">
    <property type="entry name" value="putative beta-Galactosidase from caulobacter crescentus"/>
    <property type="match status" value="1"/>
</dbReference>
<organism evidence="2 3">
    <name type="scientific">Xanthomonas graminis pv. phlei</name>
    <dbReference type="NCBI Taxonomy" id="487906"/>
    <lineage>
        <taxon>Bacteria</taxon>
        <taxon>Pseudomonadati</taxon>
        <taxon>Pseudomonadota</taxon>
        <taxon>Gammaproteobacteria</taxon>
        <taxon>Lysobacterales</taxon>
        <taxon>Lysobacteraceae</taxon>
        <taxon>Xanthomonas</taxon>
        <taxon>Xanthomonas translucens group</taxon>
        <taxon>Xanthomonas graminis</taxon>
    </lineage>
</organism>
<dbReference type="InterPro" id="IPR040719">
    <property type="entry name" value="DUF5597"/>
</dbReference>
<accession>A0A0K2ZQH4</accession>
<sequence length="120" mass="13359">MCARHPRRIAAYAARCAPSVFVCLLPVLLCVVPSGAGERLTCQWCRVAIGGGLVSELSLPSAQRLRCACNDVVGSWRRDAVHFYDGDQWQFQRNWNGDQTDYGVNFSDLPQVPKIKLATY</sequence>
<dbReference type="AlphaFoldDB" id="A0A0K2ZQH4"/>
<name>A0A0K2ZQH4_9XANT</name>